<comment type="caution">
    <text evidence="2">The sequence shown here is derived from an EMBL/GenBank/DDBJ whole genome shotgun (WGS) entry which is preliminary data.</text>
</comment>
<evidence type="ECO:0000313" key="2">
    <source>
        <dbReference type="EMBL" id="KKT51284.1"/>
    </source>
</evidence>
<protein>
    <submittedName>
        <fullName evidence="2">Uncharacterized protein</fullName>
    </submittedName>
</protein>
<evidence type="ECO:0000313" key="3">
    <source>
        <dbReference type="Proteomes" id="UP000034006"/>
    </source>
</evidence>
<gene>
    <name evidence="2" type="ORF">UW44_C0013G0004</name>
</gene>
<proteinExistence type="predicted"/>
<reference evidence="2 3" key="1">
    <citation type="journal article" date="2015" name="Nature">
        <title>rRNA introns, odd ribosomes, and small enigmatic genomes across a large radiation of phyla.</title>
        <authorList>
            <person name="Brown C.T."/>
            <person name="Hug L.A."/>
            <person name="Thomas B.C."/>
            <person name="Sharon I."/>
            <person name="Castelle C.J."/>
            <person name="Singh A."/>
            <person name="Wilkins M.J."/>
            <person name="Williams K.H."/>
            <person name="Banfield J.F."/>
        </authorList>
    </citation>
    <scope>NUCLEOTIDE SEQUENCE [LARGE SCALE GENOMIC DNA]</scope>
</reference>
<accession>A0A0G1KTQ9</accession>
<name>A0A0G1KTQ9_9BACT</name>
<sequence>MVKRTPLSANHIFGLYPSKLCLWYLAGELDFLVVTASHLSSLLSYSST</sequence>
<feature type="transmembrane region" description="Helical" evidence="1">
    <location>
        <begin position="21"/>
        <end position="45"/>
    </location>
</feature>
<keyword evidence="1" id="KW-0812">Transmembrane</keyword>
<keyword evidence="1" id="KW-1133">Transmembrane helix</keyword>
<dbReference type="STRING" id="1618387.UW44_C0013G0004"/>
<dbReference type="AlphaFoldDB" id="A0A0G1KTQ9"/>
<dbReference type="Proteomes" id="UP000034006">
    <property type="component" value="Unassembled WGS sequence"/>
</dbReference>
<dbReference type="EMBL" id="LCIH01000013">
    <property type="protein sequence ID" value="KKT51284.1"/>
    <property type="molecule type" value="Genomic_DNA"/>
</dbReference>
<keyword evidence="1" id="KW-0472">Membrane</keyword>
<evidence type="ECO:0000256" key="1">
    <source>
        <dbReference type="SAM" id="Phobius"/>
    </source>
</evidence>
<organism evidence="2 3">
    <name type="scientific">Candidatus Collierbacteria bacterium GW2011_GWB2_44_22</name>
    <dbReference type="NCBI Taxonomy" id="1618387"/>
    <lineage>
        <taxon>Bacteria</taxon>
        <taxon>Candidatus Collieribacteriota</taxon>
    </lineage>
</organism>